<dbReference type="InterPro" id="IPR051618">
    <property type="entry name" value="Actin-binding_LIM"/>
</dbReference>
<dbReference type="Pfam" id="PF02209">
    <property type="entry name" value="VHP"/>
    <property type="match status" value="1"/>
</dbReference>
<dbReference type="FunFam" id="1.10.950.10:FF:000001">
    <property type="entry name" value="actin-binding LIM protein 1 isoform X2"/>
    <property type="match status" value="1"/>
</dbReference>
<reference evidence="7 8" key="1">
    <citation type="submission" date="2024-04" db="EMBL/GenBank/DDBJ databases">
        <authorList>
            <person name="Waldvogel A.-M."/>
            <person name="Schoenle A."/>
        </authorList>
    </citation>
    <scope>NUCLEOTIDE SEQUENCE [LARGE SCALE GENOMIC DNA]</scope>
</reference>
<dbReference type="InterPro" id="IPR003128">
    <property type="entry name" value="Villin_headpiece"/>
</dbReference>
<evidence type="ECO:0000256" key="3">
    <source>
        <dbReference type="ARBA" id="ARBA00022553"/>
    </source>
</evidence>
<evidence type="ECO:0000313" key="8">
    <source>
        <dbReference type="Proteomes" id="UP001497482"/>
    </source>
</evidence>
<feature type="compositionally biased region" description="Acidic residues" evidence="5">
    <location>
        <begin position="223"/>
        <end position="233"/>
    </location>
</feature>
<evidence type="ECO:0000259" key="6">
    <source>
        <dbReference type="PROSITE" id="PS51089"/>
    </source>
</evidence>
<feature type="region of interest" description="Disordered" evidence="5">
    <location>
        <begin position="98"/>
        <end position="172"/>
    </location>
</feature>
<keyword evidence="8" id="KW-1185">Reference proteome</keyword>
<feature type="region of interest" description="Disordered" evidence="5">
    <location>
        <begin position="185"/>
        <end position="234"/>
    </location>
</feature>
<protein>
    <recommendedName>
        <fullName evidence="6">HP domain-containing protein</fullName>
    </recommendedName>
</protein>
<dbReference type="GO" id="GO:0030032">
    <property type="term" value="P:lamellipodium assembly"/>
    <property type="evidence" value="ECO:0007669"/>
    <property type="project" value="TreeGrafter"/>
</dbReference>
<dbReference type="GO" id="GO:0005737">
    <property type="term" value="C:cytoplasm"/>
    <property type="evidence" value="ECO:0007669"/>
    <property type="project" value="UniProtKB-SubCell"/>
</dbReference>
<dbReference type="GO" id="GO:0015629">
    <property type="term" value="C:actin cytoskeleton"/>
    <property type="evidence" value="ECO:0007669"/>
    <property type="project" value="TreeGrafter"/>
</dbReference>
<gene>
    <name evidence="7" type="ORF">KC01_LOCUS41423</name>
</gene>
<dbReference type="AlphaFoldDB" id="A0AAV2MQ45"/>
<dbReference type="InterPro" id="IPR036886">
    <property type="entry name" value="Villin_headpiece_dom_sf"/>
</dbReference>
<dbReference type="GO" id="GO:0051015">
    <property type="term" value="F:actin filament binding"/>
    <property type="evidence" value="ECO:0007669"/>
    <property type="project" value="TreeGrafter"/>
</dbReference>
<organism evidence="7 8">
    <name type="scientific">Knipowitschia caucasica</name>
    <name type="common">Caucasian dwarf goby</name>
    <name type="synonym">Pomatoschistus caucasicus</name>
    <dbReference type="NCBI Taxonomy" id="637954"/>
    <lineage>
        <taxon>Eukaryota</taxon>
        <taxon>Metazoa</taxon>
        <taxon>Chordata</taxon>
        <taxon>Craniata</taxon>
        <taxon>Vertebrata</taxon>
        <taxon>Euteleostomi</taxon>
        <taxon>Actinopterygii</taxon>
        <taxon>Neopterygii</taxon>
        <taxon>Teleostei</taxon>
        <taxon>Neoteleostei</taxon>
        <taxon>Acanthomorphata</taxon>
        <taxon>Gobiaria</taxon>
        <taxon>Gobiiformes</taxon>
        <taxon>Gobioidei</taxon>
        <taxon>Gobiidae</taxon>
        <taxon>Gobiinae</taxon>
        <taxon>Knipowitschia</taxon>
    </lineage>
</organism>
<dbReference type="Pfam" id="PF16182">
    <property type="entry name" value="AbLIM_anchor"/>
    <property type="match status" value="1"/>
</dbReference>
<dbReference type="SUPFAM" id="SSF47050">
    <property type="entry name" value="VHP, Villin headpiece domain"/>
    <property type="match status" value="1"/>
</dbReference>
<comment type="subcellular location">
    <subcellularLocation>
        <location evidence="1">Cytoplasm</location>
    </subcellularLocation>
</comment>
<dbReference type="EMBL" id="OZ035831">
    <property type="protein sequence ID" value="CAL1615475.1"/>
    <property type="molecule type" value="Genomic_DNA"/>
</dbReference>
<dbReference type="GO" id="GO:0051017">
    <property type="term" value="P:actin filament bundle assembly"/>
    <property type="evidence" value="ECO:0007669"/>
    <property type="project" value="TreeGrafter"/>
</dbReference>
<dbReference type="PROSITE" id="PS51089">
    <property type="entry name" value="HP"/>
    <property type="match status" value="1"/>
</dbReference>
<feature type="region of interest" description="Disordered" evidence="5">
    <location>
        <begin position="1"/>
        <end position="25"/>
    </location>
</feature>
<feature type="region of interest" description="Disordered" evidence="5">
    <location>
        <begin position="248"/>
        <end position="308"/>
    </location>
</feature>
<evidence type="ECO:0000256" key="1">
    <source>
        <dbReference type="ARBA" id="ARBA00004496"/>
    </source>
</evidence>
<feature type="compositionally biased region" description="Basic and acidic residues" evidence="5">
    <location>
        <begin position="296"/>
        <end position="306"/>
    </location>
</feature>
<dbReference type="SMART" id="SM00153">
    <property type="entry name" value="VHP"/>
    <property type="match status" value="1"/>
</dbReference>
<keyword evidence="3" id="KW-0597">Phosphoprotein</keyword>
<feature type="compositionally biased region" description="Low complexity" evidence="5">
    <location>
        <begin position="108"/>
        <end position="136"/>
    </location>
</feature>
<keyword evidence="4" id="KW-0677">Repeat</keyword>
<evidence type="ECO:0000256" key="5">
    <source>
        <dbReference type="SAM" id="MobiDB-lite"/>
    </source>
</evidence>
<dbReference type="Gene3D" id="1.10.950.10">
    <property type="entry name" value="Villin headpiece domain"/>
    <property type="match status" value="1"/>
</dbReference>
<feature type="compositionally biased region" description="Polar residues" evidence="5">
    <location>
        <begin position="281"/>
        <end position="294"/>
    </location>
</feature>
<sequence length="376" mass="42336">MMMPKPAVQTTPGSVLSLRPTAPGSPLTITARVDGGVIGYKDLAAIPRDKAILEIERPDLMLYQPHYCYSPIERSLSPYSVSPPPSPDHMLKETRDWLDRRSGGGSSSPGSTNQSRTHSSMSTPTTPQTASTPTQTINKTPLQHFHRPDNGTNIYKKPPIYKQAASSPPQDKHMQELIIESSRFPSAQAPDPNLPSAIETESWPCPPSTAIIEQESRRRAQPPEEEEEEETDDFFQLRLRHSQQLSTIPGNMDARKPDPFLNVTQGPNPLNWLHPRPQDFPGSSQQSSDQQTRLLKNGDSRADSRASSHQLKVFPYSALVVTHRGRSTLPPQADRTQLERHLSEDEFYSVFRMTLEEFDQLSLWKRNELKKRVCLF</sequence>
<accession>A0AAV2MQ45</accession>
<dbReference type="PANTHER" id="PTHR24213:SF17">
    <property type="entry name" value="DEMATIN"/>
    <property type="match status" value="1"/>
</dbReference>
<proteinExistence type="predicted"/>
<dbReference type="GO" id="GO:0005886">
    <property type="term" value="C:plasma membrane"/>
    <property type="evidence" value="ECO:0007669"/>
    <property type="project" value="TreeGrafter"/>
</dbReference>
<dbReference type="InterPro" id="IPR032402">
    <property type="entry name" value="AbLIM_anchor"/>
</dbReference>
<dbReference type="PANTHER" id="PTHR24213">
    <property type="entry name" value="ACTIN-BINDING LIM PROTEIN"/>
    <property type="match status" value="1"/>
</dbReference>
<evidence type="ECO:0000256" key="2">
    <source>
        <dbReference type="ARBA" id="ARBA00022490"/>
    </source>
</evidence>
<feature type="domain" description="HP" evidence="6">
    <location>
        <begin position="308"/>
        <end position="376"/>
    </location>
</feature>
<name>A0AAV2MQ45_KNICA</name>
<evidence type="ECO:0000256" key="4">
    <source>
        <dbReference type="ARBA" id="ARBA00022737"/>
    </source>
</evidence>
<evidence type="ECO:0000313" key="7">
    <source>
        <dbReference type="EMBL" id="CAL1615475.1"/>
    </source>
</evidence>
<dbReference type="Proteomes" id="UP001497482">
    <property type="component" value="Chromosome 9"/>
</dbReference>
<keyword evidence="2" id="KW-0963">Cytoplasm</keyword>